<dbReference type="PROSITE" id="PS51272">
    <property type="entry name" value="SLH"/>
    <property type="match status" value="3"/>
</dbReference>
<dbReference type="EMBL" id="FOMT01000006">
    <property type="protein sequence ID" value="SFF22461.1"/>
    <property type="molecule type" value="Genomic_DNA"/>
</dbReference>
<reference evidence="4" key="1">
    <citation type="submission" date="2016-10" db="EMBL/GenBank/DDBJ databases">
        <authorList>
            <person name="Varghese N."/>
            <person name="Submissions S."/>
        </authorList>
    </citation>
    <scope>NUCLEOTIDE SEQUENCE [LARGE SCALE GENOMIC DNA]</scope>
    <source>
        <strain evidence="4">CGMCC 1.10784</strain>
    </source>
</reference>
<dbReference type="InterPro" id="IPR001119">
    <property type="entry name" value="SLH_dom"/>
</dbReference>
<evidence type="ECO:0000313" key="3">
    <source>
        <dbReference type="EMBL" id="SFF22461.1"/>
    </source>
</evidence>
<evidence type="ECO:0000256" key="1">
    <source>
        <dbReference type="SAM" id="SignalP"/>
    </source>
</evidence>
<feature type="chain" id="PRO_5011532303" evidence="1">
    <location>
        <begin position="30"/>
        <end position="365"/>
    </location>
</feature>
<dbReference type="STRING" id="1045775.SAMN05216378_5557"/>
<protein>
    <submittedName>
        <fullName evidence="3">S-layer homology domain-containing protein</fullName>
    </submittedName>
</protein>
<feature type="domain" description="SLH" evidence="2">
    <location>
        <begin position="36"/>
        <end position="103"/>
    </location>
</feature>
<proteinExistence type="predicted"/>
<feature type="signal peptide" evidence="1">
    <location>
        <begin position="1"/>
        <end position="29"/>
    </location>
</feature>
<accession>A0A1I2H154</accession>
<evidence type="ECO:0000313" key="4">
    <source>
        <dbReference type="Proteomes" id="UP000198855"/>
    </source>
</evidence>
<sequence>MKTLSRSLIVFLAAVVLLALPFQASKVSAASAEEVLDTYYPIDIEEHWAYDALDNFVNADLLKGSHDSDGNTLIKPDLSISRAEFVSILVRALGLTTEETGKTFADVEAGKWYSEPIRIASSLGIVNGLTETKFGPNELIKRGEIATIIVRAFTSTVKFEGEAKTFTDVPEYFATPFIAQASQAGIVRGATATTFKPYANATRAEAVVMIQRALDLQKGSLPEDAALTALIDEYETKEAEVINAQEFAKLGEVLPKYMTGYALAETIYGYEDYSAMAKEGYKLTLEKLTPQKYEIVSKTDRFAVIHATGSTYNVTFEGEGEKDTQTVPRDGVYQLKKMEDNSWKIYLFSSDDVEEPSGEEEVAAE</sequence>
<dbReference type="Proteomes" id="UP000198855">
    <property type="component" value="Unassembled WGS sequence"/>
</dbReference>
<dbReference type="OrthoDB" id="174569at2"/>
<gene>
    <name evidence="3" type="ORF">SAMN05216378_5557</name>
</gene>
<name>A0A1I2H154_9BACL</name>
<dbReference type="Pfam" id="PF00395">
    <property type="entry name" value="SLH"/>
    <property type="match status" value="2"/>
</dbReference>
<dbReference type="RefSeq" id="WP_091189830.1">
    <property type="nucleotide sequence ID" value="NZ_FOMT01000006.1"/>
</dbReference>
<keyword evidence="1" id="KW-0732">Signal</keyword>
<feature type="domain" description="SLH" evidence="2">
    <location>
        <begin position="104"/>
        <end position="159"/>
    </location>
</feature>
<dbReference type="AlphaFoldDB" id="A0A1I2H154"/>
<organism evidence="3 4">
    <name type="scientific">Paenibacillus catalpae</name>
    <dbReference type="NCBI Taxonomy" id="1045775"/>
    <lineage>
        <taxon>Bacteria</taxon>
        <taxon>Bacillati</taxon>
        <taxon>Bacillota</taxon>
        <taxon>Bacilli</taxon>
        <taxon>Bacillales</taxon>
        <taxon>Paenibacillaceae</taxon>
        <taxon>Paenibacillus</taxon>
    </lineage>
</organism>
<keyword evidence="4" id="KW-1185">Reference proteome</keyword>
<feature type="domain" description="SLH" evidence="2">
    <location>
        <begin position="161"/>
        <end position="224"/>
    </location>
</feature>
<evidence type="ECO:0000259" key="2">
    <source>
        <dbReference type="PROSITE" id="PS51272"/>
    </source>
</evidence>